<name>A0A6A6IB75_9PLEO</name>
<evidence type="ECO:0000256" key="5">
    <source>
        <dbReference type="ARBA" id="ARBA00022833"/>
    </source>
</evidence>
<dbReference type="GO" id="GO:0004022">
    <property type="term" value="F:alcohol dehydrogenase (NAD+) activity"/>
    <property type="evidence" value="ECO:0007669"/>
    <property type="project" value="UniProtKB-EC"/>
</dbReference>
<dbReference type="InterPro" id="IPR013149">
    <property type="entry name" value="ADH-like_C"/>
</dbReference>
<dbReference type="EC" id="1.1.1.1" evidence="3"/>
<protein>
    <recommendedName>
        <fullName evidence="3">alcohol dehydrogenase</fullName>
        <ecNumber evidence="3">1.1.1.1</ecNumber>
    </recommendedName>
</protein>
<dbReference type="EMBL" id="ML987196">
    <property type="protein sequence ID" value="KAF2247824.1"/>
    <property type="molecule type" value="Genomic_DNA"/>
</dbReference>
<dbReference type="Pfam" id="PF00107">
    <property type="entry name" value="ADH_zinc_N"/>
    <property type="match status" value="1"/>
</dbReference>
<dbReference type="CDD" id="cd08297">
    <property type="entry name" value="CAD3"/>
    <property type="match status" value="1"/>
</dbReference>
<dbReference type="SMART" id="SM00829">
    <property type="entry name" value="PKS_ER"/>
    <property type="match status" value="1"/>
</dbReference>
<dbReference type="AlphaFoldDB" id="A0A6A6IB75"/>
<dbReference type="Proteomes" id="UP000800094">
    <property type="component" value="Unassembled WGS sequence"/>
</dbReference>
<dbReference type="GO" id="GO:0046872">
    <property type="term" value="F:metal ion binding"/>
    <property type="evidence" value="ECO:0007669"/>
    <property type="project" value="UniProtKB-KW"/>
</dbReference>
<dbReference type="FunFam" id="3.40.50.720:FF:000039">
    <property type="entry name" value="Alcohol dehydrogenase AdhP"/>
    <property type="match status" value="1"/>
</dbReference>
<dbReference type="PANTHER" id="PTHR42940:SF3">
    <property type="entry name" value="ALCOHOL DEHYDROGENASE 1-RELATED"/>
    <property type="match status" value="1"/>
</dbReference>
<comment type="similarity">
    <text evidence="2">Belongs to the zinc-containing alcohol dehydrogenase family.</text>
</comment>
<proteinExistence type="inferred from homology"/>
<sequence length="362" mass="37944">MGEQVTSYKAAVITKSGREPRFEVRTLSLPELGPTDVLVKLTVTGVCGTDIALASGHLGPTCSILGHEGVGEVVQRGSALDEADVRLGQKVGVAWIRDVCGECDMCLQDGGETRCVQQVHSGRKVDGTFSEYTIVSHRYILKLPQGIADEQLAPILCGGVTSYKALKVCGAIPGQWVAISGAGGGVGALGVQFAFAMGYRVVAIDSGPEKGDYCMGLGAHHYVDVKKELKVSESVKQVTDGKGVAAVLVTAGTGAAYQSALDLLGPFGTLVCVGIPPPSQDFKIHPLALIDNGFRIIGSAVGTRGDILEAIEFVRRGTVVPVVKMARMESLADIARLSMSGEAIRKYVIAIGDPADTTELEF</sequence>
<reference evidence="9" key="1">
    <citation type="journal article" date="2020" name="Stud. Mycol.">
        <title>101 Dothideomycetes genomes: a test case for predicting lifestyles and emergence of pathogens.</title>
        <authorList>
            <person name="Haridas S."/>
            <person name="Albert R."/>
            <person name="Binder M."/>
            <person name="Bloem J."/>
            <person name="Labutti K."/>
            <person name="Salamov A."/>
            <person name="Andreopoulos B."/>
            <person name="Baker S."/>
            <person name="Barry K."/>
            <person name="Bills G."/>
            <person name="Bluhm B."/>
            <person name="Cannon C."/>
            <person name="Castanera R."/>
            <person name="Culley D."/>
            <person name="Daum C."/>
            <person name="Ezra D."/>
            <person name="Gonzalez J."/>
            <person name="Henrissat B."/>
            <person name="Kuo A."/>
            <person name="Liang C."/>
            <person name="Lipzen A."/>
            <person name="Lutzoni F."/>
            <person name="Magnuson J."/>
            <person name="Mondo S."/>
            <person name="Nolan M."/>
            <person name="Ohm R."/>
            <person name="Pangilinan J."/>
            <person name="Park H.-J."/>
            <person name="Ramirez L."/>
            <person name="Alfaro M."/>
            <person name="Sun H."/>
            <person name="Tritt A."/>
            <person name="Yoshinaga Y."/>
            <person name="Zwiers L.-H."/>
            <person name="Turgeon B."/>
            <person name="Goodwin S."/>
            <person name="Spatafora J."/>
            <person name="Crous P."/>
            <person name="Grigoriev I."/>
        </authorList>
    </citation>
    <scope>NUCLEOTIDE SEQUENCE</scope>
    <source>
        <strain evidence="9">CBS 122368</strain>
    </source>
</reference>
<dbReference type="PANTHER" id="PTHR42940">
    <property type="entry name" value="ALCOHOL DEHYDROGENASE 1-RELATED"/>
    <property type="match status" value="1"/>
</dbReference>
<keyword evidence="10" id="KW-1185">Reference proteome</keyword>
<dbReference type="Gene3D" id="3.90.180.10">
    <property type="entry name" value="Medium-chain alcohol dehydrogenases, catalytic domain"/>
    <property type="match status" value="1"/>
</dbReference>
<dbReference type="InterPro" id="IPR013154">
    <property type="entry name" value="ADH-like_N"/>
</dbReference>
<comment type="cofactor">
    <cofactor evidence="1">
        <name>Zn(2+)</name>
        <dbReference type="ChEBI" id="CHEBI:29105"/>
    </cofactor>
</comment>
<dbReference type="GeneID" id="54578281"/>
<feature type="domain" description="Enoyl reductase (ER)" evidence="8">
    <location>
        <begin position="17"/>
        <end position="349"/>
    </location>
</feature>
<dbReference type="Pfam" id="PF08240">
    <property type="entry name" value="ADH_N"/>
    <property type="match status" value="1"/>
</dbReference>
<dbReference type="Gene3D" id="3.40.50.720">
    <property type="entry name" value="NAD(P)-binding Rossmann-like Domain"/>
    <property type="match status" value="1"/>
</dbReference>
<evidence type="ECO:0000256" key="7">
    <source>
        <dbReference type="ARBA" id="ARBA00023027"/>
    </source>
</evidence>
<evidence type="ECO:0000256" key="4">
    <source>
        <dbReference type="ARBA" id="ARBA00022723"/>
    </source>
</evidence>
<dbReference type="RefSeq" id="XP_033682828.1">
    <property type="nucleotide sequence ID" value="XM_033824951.1"/>
</dbReference>
<evidence type="ECO:0000313" key="10">
    <source>
        <dbReference type="Proteomes" id="UP000800094"/>
    </source>
</evidence>
<dbReference type="SUPFAM" id="SSF51735">
    <property type="entry name" value="NAD(P)-binding Rossmann-fold domains"/>
    <property type="match status" value="1"/>
</dbReference>
<evidence type="ECO:0000313" key="9">
    <source>
        <dbReference type="EMBL" id="KAF2247824.1"/>
    </source>
</evidence>
<dbReference type="SUPFAM" id="SSF50129">
    <property type="entry name" value="GroES-like"/>
    <property type="match status" value="1"/>
</dbReference>
<dbReference type="OrthoDB" id="1879366at2759"/>
<organism evidence="9 10">
    <name type="scientific">Trematosphaeria pertusa</name>
    <dbReference type="NCBI Taxonomy" id="390896"/>
    <lineage>
        <taxon>Eukaryota</taxon>
        <taxon>Fungi</taxon>
        <taxon>Dikarya</taxon>
        <taxon>Ascomycota</taxon>
        <taxon>Pezizomycotina</taxon>
        <taxon>Dothideomycetes</taxon>
        <taxon>Pleosporomycetidae</taxon>
        <taxon>Pleosporales</taxon>
        <taxon>Massarineae</taxon>
        <taxon>Trematosphaeriaceae</taxon>
        <taxon>Trematosphaeria</taxon>
    </lineage>
</organism>
<keyword evidence="7" id="KW-0520">NAD</keyword>
<evidence type="ECO:0000259" key="8">
    <source>
        <dbReference type="SMART" id="SM00829"/>
    </source>
</evidence>
<gene>
    <name evidence="9" type="ORF">BU26DRAFT_457780</name>
</gene>
<keyword evidence="5" id="KW-0862">Zinc</keyword>
<accession>A0A6A6IB75</accession>
<evidence type="ECO:0000256" key="6">
    <source>
        <dbReference type="ARBA" id="ARBA00023002"/>
    </source>
</evidence>
<keyword evidence="6" id="KW-0560">Oxidoreductase</keyword>
<dbReference type="InterPro" id="IPR020843">
    <property type="entry name" value="ER"/>
</dbReference>
<evidence type="ECO:0000256" key="1">
    <source>
        <dbReference type="ARBA" id="ARBA00001947"/>
    </source>
</evidence>
<dbReference type="InterPro" id="IPR011032">
    <property type="entry name" value="GroES-like_sf"/>
</dbReference>
<evidence type="ECO:0000256" key="2">
    <source>
        <dbReference type="ARBA" id="ARBA00008072"/>
    </source>
</evidence>
<dbReference type="InterPro" id="IPR036291">
    <property type="entry name" value="NAD(P)-bd_dom_sf"/>
</dbReference>
<dbReference type="GO" id="GO:0005737">
    <property type="term" value="C:cytoplasm"/>
    <property type="evidence" value="ECO:0007669"/>
    <property type="project" value="TreeGrafter"/>
</dbReference>
<keyword evidence="4" id="KW-0479">Metal-binding</keyword>
<evidence type="ECO:0000256" key="3">
    <source>
        <dbReference type="ARBA" id="ARBA00013190"/>
    </source>
</evidence>